<organism evidence="1 2">
    <name type="scientific">Kalmanozyma brasiliensis (strain GHG001)</name>
    <name type="common">Yeast</name>
    <name type="synonym">Pseudozyma brasiliensis</name>
    <dbReference type="NCBI Taxonomy" id="1365824"/>
    <lineage>
        <taxon>Eukaryota</taxon>
        <taxon>Fungi</taxon>
        <taxon>Dikarya</taxon>
        <taxon>Basidiomycota</taxon>
        <taxon>Ustilaginomycotina</taxon>
        <taxon>Ustilaginomycetes</taxon>
        <taxon>Ustilaginales</taxon>
        <taxon>Ustilaginaceae</taxon>
        <taxon>Kalmanozyma</taxon>
    </lineage>
</organism>
<dbReference type="eggNOG" id="ENOG502R45D">
    <property type="taxonomic scope" value="Eukaryota"/>
</dbReference>
<evidence type="ECO:0000313" key="2">
    <source>
        <dbReference type="Proteomes" id="UP000019377"/>
    </source>
</evidence>
<evidence type="ECO:0000313" key="1">
    <source>
        <dbReference type="EMBL" id="EST07170.1"/>
    </source>
</evidence>
<proteinExistence type="predicted"/>
<name>V5EPY9_KALBG</name>
<sequence>MRRRSIFAFSYSTSNPAYPLPGSNNEIDPRGVDYSLFEAEDDTYSPQASTSTVTQPTTVAEQDGFFTAAPSPSDTPLSAPTQLLVRLLKSQEFEAATTVLNELRTLNSPLDEPHPIFASAALWAIRNGKKKDMLSWMRLCPGYVGGSKYLSTASSANYITQVRATSNTFRKCFMVMLDSYGDDLRLLQQASMVAVQKGYWGLLQSTLAQILRFGVSRGAGLDASNPEVAWEYFHRLLLANQSQRGLREEGRRQEIMSATVELRALYNLGIRTLALAGRLDDAIHWANRSLPVESSQRALAQILVIEPFTENMLMEELVKAGSTYLERARKLADGLARSPVRLAKHRPISIDAIIARVEREATLSADDTEYADRPMTALDSSLQTHLEQGDVVAAREYLLSVLRSVTRVRKGEDDTPFEPNESIQPTFDHLPSARVLSDLQDMTHKLGTIAVTSSLTETDMHQPSDSSLSSETLTAEDFLRPIRTRLLSTRGGKGLWETARLYGFVRKGKWRDAAQFYTGKAGFKLPSGGISTELASGVRDDLLARTSGLDSNVPRETLNDEDEGEFWQDLLQRWQMVMEARDEGDKRRVWAAEEVLKGNRGRTLEAMREVWSLERSAAGGEGSA</sequence>
<dbReference type="Proteomes" id="UP000019377">
    <property type="component" value="Unassembled WGS sequence"/>
</dbReference>
<accession>V5EPY9</accession>
<dbReference type="AlphaFoldDB" id="V5EPY9"/>
<dbReference type="HOGENOM" id="CLU_438132_0_0_1"/>
<keyword evidence="2" id="KW-1185">Reference proteome</keyword>
<reference evidence="2" key="1">
    <citation type="journal article" date="2013" name="Genome Announc.">
        <title>Draft genome sequence of Pseudozyma brasiliensis sp. nov. strain GHG001, a high producer of endo-1,4-xylanase isolated from an insect pest of sugarcane.</title>
        <authorList>
            <person name="Oliveira J.V.D.C."/>
            <person name="dos Santos R.A.C."/>
            <person name="Borges T.A."/>
            <person name="Riano-Pachon D.M."/>
            <person name="Goldman G.H."/>
        </authorList>
    </citation>
    <scope>NUCLEOTIDE SEQUENCE [LARGE SCALE GENOMIC DNA]</scope>
    <source>
        <strain evidence="2">GHG001</strain>
    </source>
</reference>
<protein>
    <submittedName>
        <fullName evidence="1">Uncharacterized protein</fullName>
    </submittedName>
</protein>
<dbReference type="OrthoDB" id="3360377at2759"/>
<dbReference type="EMBL" id="KI545864">
    <property type="protein sequence ID" value="EST07170.1"/>
    <property type="molecule type" value="Genomic_DNA"/>
</dbReference>
<gene>
    <name evidence="1" type="ORF">PSEUBRA_SCAF21g03410</name>
</gene>